<dbReference type="Proteomes" id="UP001497512">
    <property type="component" value="Chromosome 9"/>
</dbReference>
<evidence type="ECO:0000313" key="2">
    <source>
        <dbReference type="Proteomes" id="UP001497512"/>
    </source>
</evidence>
<organism evidence="1 2">
    <name type="scientific">Sphagnum troendelagicum</name>
    <dbReference type="NCBI Taxonomy" id="128251"/>
    <lineage>
        <taxon>Eukaryota</taxon>
        <taxon>Viridiplantae</taxon>
        <taxon>Streptophyta</taxon>
        <taxon>Embryophyta</taxon>
        <taxon>Bryophyta</taxon>
        <taxon>Sphagnophytina</taxon>
        <taxon>Sphagnopsida</taxon>
        <taxon>Sphagnales</taxon>
        <taxon>Sphagnaceae</taxon>
        <taxon>Sphagnum</taxon>
    </lineage>
</organism>
<name>A0ABP0V7F8_9BRYO</name>
<gene>
    <name evidence="1" type="ORF">CSSPTR1EN2_LOCUS23862</name>
</gene>
<proteinExistence type="predicted"/>
<protein>
    <submittedName>
        <fullName evidence="1">Uncharacterized protein</fullName>
    </submittedName>
</protein>
<sequence length="107" mass="12516">MEEIHHSQALLSVLCPEQHNALNAFQWTFQRTPESLRTLHQPIHPRIIPIPPSHWVAQENHRQFPTSIRQADLKNCRKYQFHRLQTHFAQHSFCNYIGGSGTLGNSR</sequence>
<dbReference type="EMBL" id="OZ019901">
    <property type="protein sequence ID" value="CAK9237756.1"/>
    <property type="molecule type" value="Genomic_DNA"/>
</dbReference>
<accession>A0ABP0V7F8</accession>
<evidence type="ECO:0000313" key="1">
    <source>
        <dbReference type="EMBL" id="CAK9237756.1"/>
    </source>
</evidence>
<reference evidence="1" key="1">
    <citation type="submission" date="2024-02" db="EMBL/GenBank/DDBJ databases">
        <authorList>
            <consortium name="ELIXIR-Norway"/>
            <consortium name="Elixir Norway"/>
        </authorList>
    </citation>
    <scope>NUCLEOTIDE SEQUENCE</scope>
</reference>
<keyword evidence="2" id="KW-1185">Reference proteome</keyword>